<evidence type="ECO:0000256" key="10">
    <source>
        <dbReference type="ARBA" id="ARBA00023136"/>
    </source>
</evidence>
<dbReference type="PRINTS" id="PR00344">
    <property type="entry name" value="BCTRLSENSOR"/>
</dbReference>
<reference evidence="14" key="2">
    <citation type="submission" date="2020-09" db="EMBL/GenBank/DDBJ databases">
        <authorList>
            <person name="Sun Q."/>
            <person name="Ohkuma M."/>
        </authorList>
    </citation>
    <scope>NUCLEOTIDE SEQUENCE</scope>
    <source>
        <strain evidence="14">JCM 30078</strain>
    </source>
</reference>
<proteinExistence type="predicted"/>
<feature type="transmembrane region" description="Helical" evidence="11">
    <location>
        <begin position="172"/>
        <end position="194"/>
    </location>
</feature>
<keyword evidence="5" id="KW-0808">Transferase</keyword>
<accession>A0A917PL05</accession>
<dbReference type="PANTHER" id="PTHR45436">
    <property type="entry name" value="SENSOR HISTIDINE KINASE YKOH"/>
    <property type="match status" value="1"/>
</dbReference>
<dbReference type="SUPFAM" id="SSF55874">
    <property type="entry name" value="ATPase domain of HSP90 chaperone/DNA topoisomerase II/histidine kinase"/>
    <property type="match status" value="1"/>
</dbReference>
<dbReference type="InterPro" id="IPR036890">
    <property type="entry name" value="HATPase_C_sf"/>
</dbReference>
<evidence type="ECO:0000259" key="12">
    <source>
        <dbReference type="PROSITE" id="PS50109"/>
    </source>
</evidence>
<dbReference type="InterPro" id="IPR050428">
    <property type="entry name" value="TCS_sensor_his_kinase"/>
</dbReference>
<dbReference type="FunFam" id="1.10.287.130:FF:000001">
    <property type="entry name" value="Two-component sensor histidine kinase"/>
    <property type="match status" value="1"/>
</dbReference>
<dbReference type="RefSeq" id="WP_188981785.1">
    <property type="nucleotide sequence ID" value="NZ_BMPO01000001.1"/>
</dbReference>
<dbReference type="InterPro" id="IPR013727">
    <property type="entry name" value="2CSK_N"/>
</dbReference>
<evidence type="ECO:0000256" key="2">
    <source>
        <dbReference type="ARBA" id="ARBA00004370"/>
    </source>
</evidence>
<dbReference type="GO" id="GO:0005886">
    <property type="term" value="C:plasma membrane"/>
    <property type="evidence" value="ECO:0007669"/>
    <property type="project" value="TreeGrafter"/>
</dbReference>
<dbReference type="InterPro" id="IPR005467">
    <property type="entry name" value="His_kinase_dom"/>
</dbReference>
<dbReference type="Pfam" id="PF08521">
    <property type="entry name" value="2CSK_N"/>
    <property type="match status" value="1"/>
</dbReference>
<gene>
    <name evidence="14" type="ORF">GCM10009304_05320</name>
</gene>
<sequence length="462" mass="50204">MREAGSLRGRLLRRLALLLALLLIVSGWTSYLNGRAAADRAYDRSLLAFARAVSERMETKDGALQVNVPYLALDAFAYDSAGRIFYQVLDFDGRLISGYEGLPAPPDTAARTQDYPALARFYSADYQGLGVRVVSLLQPISEPGLKGMAEIRVAETDGQREALARSLLNDTLWRMTALAIGALLLVWLAVSVALRPLAQLSVAVTERQPDDLRPLPNIAVQRELSPLVNALNGFTGRLRNQFERQAQFIADAAHELRTPLAALKARIELGLREQNPAIWRETLEASAQDTDRLTQLANQLLSLARIENGAQSIAQGGAQRLDLAQVARDLALAMAALAYKRGVTLALEAEHPVRVIGEPTLLNELLSNLLDNALAHTPVGGSVILRVAEGGVLEVEDDGPGIPEHDRKKVFDRFYRRQANGKGAGLGLSIVGEICRIHRAEITLGEGSLGGLIVRVTFPVID</sequence>
<dbReference type="EMBL" id="BMPO01000001">
    <property type="protein sequence ID" value="GGJ82323.1"/>
    <property type="molecule type" value="Genomic_DNA"/>
</dbReference>
<dbReference type="CDD" id="cd00082">
    <property type="entry name" value="HisKA"/>
    <property type="match status" value="1"/>
</dbReference>
<feature type="domain" description="HAMP" evidence="13">
    <location>
        <begin position="191"/>
        <end position="243"/>
    </location>
</feature>
<dbReference type="Pfam" id="PF00512">
    <property type="entry name" value="HisKA"/>
    <property type="match status" value="1"/>
</dbReference>
<dbReference type="SUPFAM" id="SSF47384">
    <property type="entry name" value="Homodimeric domain of signal transducing histidine kinase"/>
    <property type="match status" value="1"/>
</dbReference>
<dbReference type="PROSITE" id="PS50109">
    <property type="entry name" value="HIS_KIN"/>
    <property type="match status" value="1"/>
</dbReference>
<keyword evidence="15" id="KW-1185">Reference proteome</keyword>
<feature type="domain" description="Histidine kinase" evidence="12">
    <location>
        <begin position="251"/>
        <end position="462"/>
    </location>
</feature>
<dbReference type="EC" id="2.7.13.3" evidence="3"/>
<comment type="caution">
    <text evidence="14">The sequence shown here is derived from an EMBL/GenBank/DDBJ whole genome shotgun (WGS) entry which is preliminary data.</text>
</comment>
<evidence type="ECO:0000313" key="14">
    <source>
        <dbReference type="EMBL" id="GGJ82323.1"/>
    </source>
</evidence>
<dbReference type="Proteomes" id="UP000635983">
    <property type="component" value="Unassembled WGS sequence"/>
</dbReference>
<dbReference type="InterPro" id="IPR003594">
    <property type="entry name" value="HATPase_dom"/>
</dbReference>
<dbReference type="InterPro" id="IPR003661">
    <property type="entry name" value="HisK_dim/P_dom"/>
</dbReference>
<dbReference type="CDD" id="cd00075">
    <property type="entry name" value="HATPase"/>
    <property type="match status" value="1"/>
</dbReference>
<evidence type="ECO:0000313" key="15">
    <source>
        <dbReference type="Proteomes" id="UP000635983"/>
    </source>
</evidence>
<evidence type="ECO:0000256" key="5">
    <source>
        <dbReference type="ARBA" id="ARBA00022679"/>
    </source>
</evidence>
<dbReference type="InterPro" id="IPR036097">
    <property type="entry name" value="HisK_dim/P_sf"/>
</dbReference>
<keyword evidence="9" id="KW-0902">Two-component regulatory system</keyword>
<dbReference type="PROSITE" id="PS50885">
    <property type="entry name" value="HAMP"/>
    <property type="match status" value="1"/>
</dbReference>
<dbReference type="SMART" id="SM00387">
    <property type="entry name" value="HATPase_c"/>
    <property type="match status" value="1"/>
</dbReference>
<evidence type="ECO:0000259" key="13">
    <source>
        <dbReference type="PROSITE" id="PS50885"/>
    </source>
</evidence>
<keyword evidence="7" id="KW-0418">Kinase</keyword>
<organism evidence="14 15">
    <name type="scientific">Pseudomonas matsuisoli</name>
    <dbReference type="NCBI Taxonomy" id="1515666"/>
    <lineage>
        <taxon>Bacteria</taxon>
        <taxon>Pseudomonadati</taxon>
        <taxon>Pseudomonadota</taxon>
        <taxon>Gammaproteobacteria</taxon>
        <taxon>Pseudomonadales</taxon>
        <taxon>Pseudomonadaceae</taxon>
        <taxon>Pseudomonas</taxon>
    </lineage>
</organism>
<evidence type="ECO:0000256" key="1">
    <source>
        <dbReference type="ARBA" id="ARBA00000085"/>
    </source>
</evidence>
<keyword evidence="6 11" id="KW-0812">Transmembrane</keyword>
<dbReference type="InterPro" id="IPR003660">
    <property type="entry name" value="HAMP_dom"/>
</dbReference>
<evidence type="ECO:0000256" key="3">
    <source>
        <dbReference type="ARBA" id="ARBA00012438"/>
    </source>
</evidence>
<evidence type="ECO:0000256" key="9">
    <source>
        <dbReference type="ARBA" id="ARBA00023012"/>
    </source>
</evidence>
<protein>
    <recommendedName>
        <fullName evidence="3">histidine kinase</fullName>
        <ecNumber evidence="3">2.7.13.3</ecNumber>
    </recommendedName>
</protein>
<name>A0A917PL05_9PSED</name>
<dbReference type="Gene3D" id="3.30.565.10">
    <property type="entry name" value="Histidine kinase-like ATPase, C-terminal domain"/>
    <property type="match status" value="1"/>
</dbReference>
<evidence type="ECO:0000256" key="4">
    <source>
        <dbReference type="ARBA" id="ARBA00022553"/>
    </source>
</evidence>
<evidence type="ECO:0000256" key="11">
    <source>
        <dbReference type="SAM" id="Phobius"/>
    </source>
</evidence>
<dbReference type="PANTHER" id="PTHR45436:SF1">
    <property type="entry name" value="SENSOR PROTEIN QSEC"/>
    <property type="match status" value="1"/>
</dbReference>
<dbReference type="Pfam" id="PF02518">
    <property type="entry name" value="HATPase_c"/>
    <property type="match status" value="1"/>
</dbReference>
<dbReference type="InterPro" id="IPR004358">
    <property type="entry name" value="Sig_transdc_His_kin-like_C"/>
</dbReference>
<evidence type="ECO:0000256" key="6">
    <source>
        <dbReference type="ARBA" id="ARBA00022692"/>
    </source>
</evidence>
<reference evidence="14" key="1">
    <citation type="journal article" date="2014" name="Int. J. Syst. Evol. Microbiol.">
        <title>Complete genome sequence of Corynebacterium casei LMG S-19264T (=DSM 44701T), isolated from a smear-ripened cheese.</title>
        <authorList>
            <consortium name="US DOE Joint Genome Institute (JGI-PGF)"/>
            <person name="Walter F."/>
            <person name="Albersmeier A."/>
            <person name="Kalinowski J."/>
            <person name="Ruckert C."/>
        </authorList>
    </citation>
    <scope>NUCLEOTIDE SEQUENCE</scope>
    <source>
        <strain evidence="14">JCM 30078</strain>
    </source>
</reference>
<keyword evidence="8 11" id="KW-1133">Transmembrane helix</keyword>
<evidence type="ECO:0000256" key="7">
    <source>
        <dbReference type="ARBA" id="ARBA00022777"/>
    </source>
</evidence>
<keyword evidence="4" id="KW-0597">Phosphoprotein</keyword>
<comment type="subcellular location">
    <subcellularLocation>
        <location evidence="2">Membrane</location>
    </subcellularLocation>
</comment>
<dbReference type="GO" id="GO:0000155">
    <property type="term" value="F:phosphorelay sensor kinase activity"/>
    <property type="evidence" value="ECO:0007669"/>
    <property type="project" value="InterPro"/>
</dbReference>
<keyword evidence="10 11" id="KW-0472">Membrane</keyword>
<evidence type="ECO:0000256" key="8">
    <source>
        <dbReference type="ARBA" id="ARBA00022989"/>
    </source>
</evidence>
<comment type="catalytic activity">
    <reaction evidence="1">
        <text>ATP + protein L-histidine = ADP + protein N-phospho-L-histidine.</text>
        <dbReference type="EC" id="2.7.13.3"/>
    </reaction>
</comment>
<dbReference type="SMART" id="SM00388">
    <property type="entry name" value="HisKA"/>
    <property type="match status" value="1"/>
</dbReference>
<dbReference type="AlphaFoldDB" id="A0A917PL05"/>
<dbReference type="Gene3D" id="1.10.287.130">
    <property type="match status" value="1"/>
</dbReference>